<feature type="compositionally biased region" description="Basic and acidic residues" evidence="6">
    <location>
        <begin position="213"/>
        <end position="225"/>
    </location>
</feature>
<keyword evidence="4" id="KW-0862">Zinc</keyword>
<dbReference type="SMART" id="SM00355">
    <property type="entry name" value="ZnF_C2H2"/>
    <property type="match status" value="23"/>
</dbReference>
<keyword evidence="3 5" id="KW-0863">Zinc-finger</keyword>
<protein>
    <recommendedName>
        <fullName evidence="7">C2H2-type domain-containing protein</fullName>
    </recommendedName>
</protein>
<feature type="domain" description="C2H2-type" evidence="7">
    <location>
        <begin position="387"/>
        <end position="414"/>
    </location>
</feature>
<dbReference type="SUPFAM" id="SSF57667">
    <property type="entry name" value="beta-beta-alpha zinc fingers"/>
    <property type="match status" value="10"/>
</dbReference>
<feature type="domain" description="C2H2-type" evidence="7">
    <location>
        <begin position="606"/>
        <end position="633"/>
    </location>
</feature>
<keyword evidence="1" id="KW-0479">Metal-binding</keyword>
<dbReference type="PANTHER" id="PTHR24403">
    <property type="entry name" value="ZINC FINGER PROTEIN"/>
    <property type="match status" value="1"/>
</dbReference>
<evidence type="ECO:0000256" key="1">
    <source>
        <dbReference type="ARBA" id="ARBA00022723"/>
    </source>
</evidence>
<feature type="domain" description="C2H2-type" evidence="7">
    <location>
        <begin position="356"/>
        <end position="383"/>
    </location>
</feature>
<feature type="compositionally biased region" description="Polar residues" evidence="6">
    <location>
        <begin position="1122"/>
        <end position="1132"/>
    </location>
</feature>
<feature type="domain" description="C2H2-type" evidence="7">
    <location>
        <begin position="481"/>
        <end position="508"/>
    </location>
</feature>
<feature type="domain" description="C2H2-type" evidence="7">
    <location>
        <begin position="668"/>
        <end position="695"/>
    </location>
</feature>
<dbReference type="PROSITE" id="PS50157">
    <property type="entry name" value="ZINC_FINGER_C2H2_2"/>
    <property type="match status" value="11"/>
</dbReference>
<dbReference type="Pfam" id="PF13909">
    <property type="entry name" value="zf-H2C2_5"/>
    <property type="match status" value="1"/>
</dbReference>
<dbReference type="Proteomes" id="UP001159042">
    <property type="component" value="Unassembled WGS sequence"/>
</dbReference>
<evidence type="ECO:0000256" key="6">
    <source>
        <dbReference type="SAM" id="MobiDB-lite"/>
    </source>
</evidence>
<evidence type="ECO:0000256" key="4">
    <source>
        <dbReference type="ARBA" id="ARBA00022833"/>
    </source>
</evidence>
<proteinExistence type="predicted"/>
<feature type="compositionally biased region" description="Polar residues" evidence="6">
    <location>
        <begin position="226"/>
        <end position="236"/>
    </location>
</feature>
<dbReference type="FunFam" id="3.30.160.60:FF:002203">
    <property type="entry name" value="Zinc finger protein 142-like Protein"/>
    <property type="match status" value="8"/>
</dbReference>
<reference evidence="8 9" key="1">
    <citation type="journal article" date="2023" name="Insect Mol. Biol.">
        <title>Genome sequencing provides insights into the evolution of gene families encoding plant cell wall-degrading enzymes in longhorned beetles.</title>
        <authorList>
            <person name="Shin N.R."/>
            <person name="Okamura Y."/>
            <person name="Kirsch R."/>
            <person name="Pauchet Y."/>
        </authorList>
    </citation>
    <scope>NUCLEOTIDE SEQUENCE [LARGE SCALE GENOMIC DNA]</scope>
    <source>
        <strain evidence="8">EAD_L_NR</strain>
    </source>
</reference>
<feature type="compositionally biased region" description="Basic and acidic residues" evidence="6">
    <location>
        <begin position="831"/>
        <end position="850"/>
    </location>
</feature>
<dbReference type="GO" id="GO:0045944">
    <property type="term" value="P:positive regulation of transcription by RNA polymerase II"/>
    <property type="evidence" value="ECO:0007669"/>
    <property type="project" value="TreeGrafter"/>
</dbReference>
<dbReference type="InterPro" id="IPR012934">
    <property type="entry name" value="Znf_AD"/>
</dbReference>
<dbReference type="InterPro" id="IPR013087">
    <property type="entry name" value="Znf_C2H2_type"/>
</dbReference>
<feature type="region of interest" description="Disordered" evidence="6">
    <location>
        <begin position="1109"/>
        <end position="1132"/>
    </location>
</feature>
<feature type="domain" description="C2H2-type" evidence="7">
    <location>
        <begin position="1405"/>
        <end position="1432"/>
    </location>
</feature>
<gene>
    <name evidence="8" type="ORF">NQ315_002919</name>
</gene>
<dbReference type="Gene3D" id="3.30.160.60">
    <property type="entry name" value="Classic Zinc Finger"/>
    <property type="match status" value="14"/>
</dbReference>
<comment type="caution">
    <text evidence="8">The sequence shown here is derived from an EMBL/GenBank/DDBJ whole genome shotgun (WGS) entry which is preliminary data.</text>
</comment>
<feature type="region of interest" description="Disordered" evidence="6">
    <location>
        <begin position="213"/>
        <end position="236"/>
    </location>
</feature>
<feature type="domain" description="C2H2-type" evidence="7">
    <location>
        <begin position="1343"/>
        <end position="1370"/>
    </location>
</feature>
<feature type="domain" description="C2H2-type" evidence="7">
    <location>
        <begin position="1188"/>
        <end position="1215"/>
    </location>
</feature>
<feature type="domain" description="C2H2-type" evidence="7">
    <location>
        <begin position="512"/>
        <end position="539"/>
    </location>
</feature>
<evidence type="ECO:0000256" key="5">
    <source>
        <dbReference type="PROSITE-ProRule" id="PRU00042"/>
    </source>
</evidence>
<accession>A0AAV8V661</accession>
<organism evidence="8 9">
    <name type="scientific">Exocentrus adspersus</name>
    <dbReference type="NCBI Taxonomy" id="1586481"/>
    <lineage>
        <taxon>Eukaryota</taxon>
        <taxon>Metazoa</taxon>
        <taxon>Ecdysozoa</taxon>
        <taxon>Arthropoda</taxon>
        <taxon>Hexapoda</taxon>
        <taxon>Insecta</taxon>
        <taxon>Pterygota</taxon>
        <taxon>Neoptera</taxon>
        <taxon>Endopterygota</taxon>
        <taxon>Coleoptera</taxon>
        <taxon>Polyphaga</taxon>
        <taxon>Cucujiformia</taxon>
        <taxon>Chrysomeloidea</taxon>
        <taxon>Cerambycidae</taxon>
        <taxon>Lamiinae</taxon>
        <taxon>Acanthocinini</taxon>
        <taxon>Exocentrus</taxon>
    </lineage>
</organism>
<feature type="domain" description="C2H2-type" evidence="7">
    <location>
        <begin position="1281"/>
        <end position="1308"/>
    </location>
</feature>
<dbReference type="InterPro" id="IPR036236">
    <property type="entry name" value="Znf_C2H2_sf"/>
</dbReference>
<feature type="compositionally biased region" description="Basic and acidic residues" evidence="6">
    <location>
        <begin position="1109"/>
        <end position="1121"/>
    </location>
</feature>
<dbReference type="PANTHER" id="PTHR24403:SF67">
    <property type="entry name" value="FI01116P-RELATED"/>
    <property type="match status" value="1"/>
</dbReference>
<name>A0AAV8V661_9CUCU</name>
<sequence length="1459" mass="170453">MDGKLRKLEKSRICALCSNTFLESNLRKILKITREILSVLLIQLNSNENGLVMCEYCANKVRILFGFKSACLYTEDFITPFVRESSDRIDIKEVFIREKGCRELLGILYNKNLCRLCMSLADVGATCLDEKNSAHGNFVKYLINKCIPEINVDNTTKDAVVCDACIESLKDYSDFLDLCSCIDKKNDFHIKTEEIQIEMFESLLENHQEGFNEMEQSRHELDSESRSIPNNPEATSNDQHLSVSIFNACDKKASILPVINLAVEQLKDDLKCCKPPQRNSFKTRGNQGQLQGWCICNLCGFKTGYKWDLNTHMQVHKNPLEMKWLKCALCDYKAKQKKNLKTHMLIHKTPTEIKWFRCDLCNYKTKQKVHLKTHMLVHKDSTEIKWFQCASCDYKAKQRSNLNRHMLIHKHPTDIKWFQCALCNYKAKHKKSLEIHIMLLHKDPTKIKWFQCALCDYKAKQKKGLQIHMLVHKNPTEIKWFRCDLCNYKTKQKVHLKTHMLVHKDPTEIKWFQCASCDYKAKQRSNLNRHMLIHKHPTDIKWFQCALCNYKAKQKKSLEIHIMLLHKDPTKIKWFQCALCDYKAKQKKGLQIHMLVHKNPTEIEWYQCALCDYKAKQKSNLNTHMLIHKHSTEIKWFQCALCDYKAKEKALLKLHMLVHKDPTEIKFFQCALCDYKAKRKSNLNSHMLIHKHPTEIKWFQCVLCDYKAKAKRGLKRHNMLVHKTPTEIEWDLEWTPVQEVIKAKAAKVYAKATDHEYPILRAELDYVPDRAATHRRPSQQLLHPGIKKTTADREATLTSEHAPSRGHARLTNMFNSRFRPTHLLGRKRHDYPRGLDEPAKKEEKTEERQKIPPNRRGGARTGGDPSKGQRLPDLPVGYVVWALWFIAGGEGLQSEMDGKLRKSEKCRICALCSNTFLESNLRKILKITREILSVLLIQLNSNENGLVMCEYCANKVRILFGFKSACLYTEDFITPFVRESSDRIDIKEVFIREKGCRELVDILHNKNLCRLCMSLTDVGATCLGETNSAHGNFVKYLINKCIPEINVDNTTKDAVVCDACIESLKDYSDFLDLCSCIDKKNDFHIKTEEIQIEMFESRLLENHQEGFNEMEQSRHELDSESRSIPNNPEATSNDQHLSVSIFNACDKKASILPVINFPVEQLKDDLKCCKPPQRNSFKTCGNQEIKWFGCDLCDYRSKQEAHLKTHMLVHKDSTEIKWFQCASCEYKAKRKALLKLHMLVHKDPTEIKFFQCALCDYKAKRKKGLKLHMLVHKNPTEIKWYQCASCDYKAKQRYNLNTHMLIHKHPTEIKWFQCALCDYKAKEKTGLKIHMLVHKNPTEIKWYQCASCDYKAKRKALLKLHMLVHKDPTEIKFFQCALCDYKAKRKKGLKLHMLVHKDPTEIKWYQCASCDYKAKQRYNLNTHMLIHKHPTEIEWLKCASCDYKAKRKSDLNKHMLAHK</sequence>
<evidence type="ECO:0000313" key="9">
    <source>
        <dbReference type="Proteomes" id="UP001159042"/>
    </source>
</evidence>
<feature type="region of interest" description="Disordered" evidence="6">
    <location>
        <begin position="772"/>
        <end position="870"/>
    </location>
</feature>
<dbReference type="SMART" id="SM00868">
    <property type="entry name" value="zf-AD"/>
    <property type="match status" value="4"/>
</dbReference>
<evidence type="ECO:0000256" key="2">
    <source>
        <dbReference type="ARBA" id="ARBA00022737"/>
    </source>
</evidence>
<evidence type="ECO:0000256" key="3">
    <source>
        <dbReference type="ARBA" id="ARBA00022771"/>
    </source>
</evidence>
<dbReference type="GO" id="GO:0008270">
    <property type="term" value="F:zinc ion binding"/>
    <property type="evidence" value="ECO:0007669"/>
    <property type="project" value="UniProtKB-KW"/>
</dbReference>
<evidence type="ECO:0000313" key="8">
    <source>
        <dbReference type="EMBL" id="KAJ8909654.1"/>
    </source>
</evidence>
<keyword evidence="9" id="KW-1185">Reference proteome</keyword>
<keyword evidence="2" id="KW-0677">Repeat</keyword>
<evidence type="ECO:0000259" key="7">
    <source>
        <dbReference type="PROSITE" id="PS50157"/>
    </source>
</evidence>
<dbReference type="InterPro" id="IPR050688">
    <property type="entry name" value="Zinc_finger/UBP_domain"/>
</dbReference>
<dbReference type="EMBL" id="JANEYG010000459">
    <property type="protein sequence ID" value="KAJ8909654.1"/>
    <property type="molecule type" value="Genomic_DNA"/>
</dbReference>
<feature type="domain" description="C2H2-type" evidence="7">
    <location>
        <begin position="1436"/>
        <end position="1459"/>
    </location>
</feature>
<dbReference type="Pfam" id="PF00096">
    <property type="entry name" value="zf-C2H2"/>
    <property type="match status" value="4"/>
</dbReference>
<dbReference type="GO" id="GO:0005634">
    <property type="term" value="C:nucleus"/>
    <property type="evidence" value="ECO:0007669"/>
    <property type="project" value="InterPro"/>
</dbReference>